<dbReference type="PROSITE" id="PS51379">
    <property type="entry name" value="4FE4S_FER_2"/>
    <property type="match status" value="2"/>
</dbReference>
<dbReference type="RefSeq" id="WP_005586339.1">
    <property type="nucleotide sequence ID" value="NZ_LT669839.1"/>
</dbReference>
<dbReference type="SUPFAM" id="SSF54292">
    <property type="entry name" value="2Fe-2S ferredoxin-like"/>
    <property type="match status" value="1"/>
</dbReference>
<dbReference type="EMBL" id="LT669839">
    <property type="protein sequence ID" value="SHD78181.1"/>
    <property type="molecule type" value="Genomic_DNA"/>
</dbReference>
<keyword evidence="12" id="KW-1185">Reference proteome</keyword>
<evidence type="ECO:0000256" key="2">
    <source>
        <dbReference type="ARBA" id="ARBA00022714"/>
    </source>
</evidence>
<evidence type="ECO:0000256" key="7">
    <source>
        <dbReference type="ARBA" id="ARBA00023014"/>
    </source>
</evidence>
<keyword evidence="1" id="KW-0004">4Fe-4S</keyword>
<name>M1ZCK2_9FIRM</name>
<dbReference type="FunFam" id="3.30.70.20:FF:000035">
    <property type="entry name" value="Iron hydrogenase 1"/>
    <property type="match status" value="1"/>
</dbReference>
<dbReference type="GO" id="GO:0016491">
    <property type="term" value="F:oxidoreductase activity"/>
    <property type="evidence" value="ECO:0007669"/>
    <property type="project" value="UniProtKB-KW"/>
</dbReference>
<dbReference type="Proteomes" id="UP000245423">
    <property type="component" value="Chromosome 1"/>
</dbReference>
<dbReference type="CDD" id="cd00207">
    <property type="entry name" value="fer2"/>
    <property type="match status" value="1"/>
</dbReference>
<dbReference type="Gene3D" id="3.10.20.740">
    <property type="match status" value="1"/>
</dbReference>
<feature type="domain" description="4Fe-4S His(Cys)3-ligated-type" evidence="10">
    <location>
        <begin position="80"/>
        <end position="119"/>
    </location>
</feature>
<dbReference type="OrthoDB" id="9803192at2"/>
<evidence type="ECO:0000256" key="3">
    <source>
        <dbReference type="ARBA" id="ARBA00022723"/>
    </source>
</evidence>
<keyword evidence="5" id="KW-0560">Oxidoreductase</keyword>
<evidence type="ECO:0000313" key="12">
    <source>
        <dbReference type="Proteomes" id="UP000245423"/>
    </source>
</evidence>
<evidence type="ECO:0000259" key="9">
    <source>
        <dbReference type="PROSITE" id="PS51379"/>
    </source>
</evidence>
<keyword evidence="4" id="KW-0677">Repeat</keyword>
<feature type="domain" description="4Fe-4S ferredoxin-type" evidence="9">
    <location>
        <begin position="182"/>
        <end position="210"/>
    </location>
</feature>
<sequence>MENVTLTIDGKKVTVPKDYYVIQAAKKVGIDIPALCYDPNLEVVSACRLCLVEIEGRKKLETSCSTKVKEGMVVYTESEKVVAIRREILQLLLDNHPNDCLTCQKAGECLLQQYAYRYDVKFREHDGARRPNYVDTSSPYILKDDSKCILCGKCVRTCSQVHDRKVLSFAGRGFDTRIVADADFSLEESTCVSCNRCVVACPVGALIDRRVLGKTRVWDSEIKSIKCKACNYGCNFEVLSKKGKNIAVRAKAPSEGRPLCLKGRLTTELLYVDEPETPYKKENGKFVGTSWKEALELDGVFEKLLEEEKSK</sequence>
<keyword evidence="3" id="KW-0479">Metal-binding</keyword>
<dbReference type="PROSITE" id="PS51839">
    <property type="entry name" value="4FE4S_HC3"/>
    <property type="match status" value="1"/>
</dbReference>
<feature type="domain" description="4Fe-4S ferredoxin-type" evidence="9">
    <location>
        <begin position="139"/>
        <end position="158"/>
    </location>
</feature>
<dbReference type="InterPro" id="IPR036010">
    <property type="entry name" value="2Fe-2S_ferredoxin-like_sf"/>
</dbReference>
<dbReference type="Gene3D" id="3.30.70.20">
    <property type="match status" value="1"/>
</dbReference>
<feature type="domain" description="2Fe-2S ferredoxin-type" evidence="8">
    <location>
        <begin position="2"/>
        <end position="80"/>
    </location>
</feature>
<dbReference type="InterPro" id="IPR017900">
    <property type="entry name" value="4Fe4S_Fe_S_CS"/>
</dbReference>
<evidence type="ECO:0000259" key="8">
    <source>
        <dbReference type="PROSITE" id="PS51085"/>
    </source>
</evidence>
<dbReference type="SUPFAM" id="SSF53706">
    <property type="entry name" value="Formate dehydrogenase/DMSO reductase, domains 1-3"/>
    <property type="match status" value="1"/>
</dbReference>
<dbReference type="GO" id="GO:0016020">
    <property type="term" value="C:membrane"/>
    <property type="evidence" value="ECO:0007669"/>
    <property type="project" value="TreeGrafter"/>
</dbReference>
<evidence type="ECO:0000256" key="6">
    <source>
        <dbReference type="ARBA" id="ARBA00023004"/>
    </source>
</evidence>
<proteinExistence type="predicted"/>
<dbReference type="PROSITE" id="PS00198">
    <property type="entry name" value="4FE4S_FER_1"/>
    <property type="match status" value="1"/>
</dbReference>
<dbReference type="InterPro" id="IPR019574">
    <property type="entry name" value="NADH_UbQ_OxRdtase_Gsu_4Fe4S-bd"/>
</dbReference>
<dbReference type="Pfam" id="PF12838">
    <property type="entry name" value="Fer4_7"/>
    <property type="match status" value="1"/>
</dbReference>
<dbReference type="Gene3D" id="3.30.200.210">
    <property type="match status" value="1"/>
</dbReference>
<dbReference type="PROSITE" id="PS51085">
    <property type="entry name" value="2FE2S_FER_2"/>
    <property type="match status" value="1"/>
</dbReference>
<keyword evidence="7" id="KW-0411">Iron-sulfur</keyword>
<keyword evidence="6" id="KW-0408">Iron</keyword>
<dbReference type="GO" id="GO:0051539">
    <property type="term" value="F:4 iron, 4 sulfur cluster binding"/>
    <property type="evidence" value="ECO:0007669"/>
    <property type="project" value="UniProtKB-KW"/>
</dbReference>
<dbReference type="InterPro" id="IPR001041">
    <property type="entry name" value="2Fe-2S_ferredoxin-type"/>
</dbReference>
<dbReference type="GO" id="GO:0046872">
    <property type="term" value="F:metal ion binding"/>
    <property type="evidence" value="ECO:0007669"/>
    <property type="project" value="UniProtKB-KW"/>
</dbReference>
<protein>
    <submittedName>
        <fullName evidence="11">Ferredoxin</fullName>
    </submittedName>
</protein>
<dbReference type="AlphaFoldDB" id="M1ZCK2"/>
<evidence type="ECO:0000256" key="1">
    <source>
        <dbReference type="ARBA" id="ARBA00022485"/>
    </source>
</evidence>
<reference evidence="11 12" key="1">
    <citation type="submission" date="2016-11" db="EMBL/GenBank/DDBJ databases">
        <authorList>
            <person name="Manzoor S."/>
        </authorList>
    </citation>
    <scope>NUCLEOTIDE SEQUENCE [LARGE SCALE GENOMIC DNA]</scope>
    <source>
        <strain evidence="11">Clostridium ultunense strain Esp</strain>
    </source>
</reference>
<keyword evidence="2" id="KW-0001">2Fe-2S</keyword>
<dbReference type="SUPFAM" id="SSF54862">
    <property type="entry name" value="4Fe-4S ferredoxins"/>
    <property type="match status" value="1"/>
</dbReference>
<evidence type="ECO:0000313" key="11">
    <source>
        <dbReference type="EMBL" id="SHD78181.1"/>
    </source>
</evidence>
<evidence type="ECO:0000259" key="10">
    <source>
        <dbReference type="PROSITE" id="PS51839"/>
    </source>
</evidence>
<evidence type="ECO:0000256" key="4">
    <source>
        <dbReference type="ARBA" id="ARBA00022737"/>
    </source>
</evidence>
<dbReference type="Pfam" id="PF10588">
    <property type="entry name" value="NADH-G_4Fe-4S_3"/>
    <property type="match status" value="1"/>
</dbReference>
<gene>
    <name evidence="11" type="ORF">CUESP1_2851</name>
</gene>
<evidence type="ECO:0000256" key="5">
    <source>
        <dbReference type="ARBA" id="ARBA00023002"/>
    </source>
</evidence>
<dbReference type="GO" id="GO:0051537">
    <property type="term" value="F:2 iron, 2 sulfur cluster binding"/>
    <property type="evidence" value="ECO:0007669"/>
    <property type="project" value="UniProtKB-KW"/>
</dbReference>
<dbReference type="SMART" id="SM00929">
    <property type="entry name" value="NADH-G_4Fe-4S_3"/>
    <property type="match status" value="1"/>
</dbReference>
<dbReference type="PANTHER" id="PTHR43105:SF10">
    <property type="entry name" value="NADH-QUINONE OXIDOREDUCTASE SUBUNIT G"/>
    <property type="match status" value="1"/>
</dbReference>
<dbReference type="HOGENOM" id="CLU_000422_11_0_9"/>
<accession>M1ZCK2</accession>
<dbReference type="Pfam" id="PF13510">
    <property type="entry name" value="Fer2_4"/>
    <property type="match status" value="1"/>
</dbReference>
<dbReference type="FunFam" id="3.10.20.740:FF:000005">
    <property type="entry name" value="NADH:ubiquinone oxidoreductase subunit"/>
    <property type="match status" value="1"/>
</dbReference>
<dbReference type="PANTHER" id="PTHR43105">
    <property type="entry name" value="RESPIRATORY NITRATE REDUCTASE"/>
    <property type="match status" value="1"/>
</dbReference>
<organism evidence="11 12">
    <name type="scientific">[Clostridium] ultunense Esp</name>
    <dbReference type="NCBI Taxonomy" id="1288971"/>
    <lineage>
        <taxon>Bacteria</taxon>
        <taxon>Bacillati</taxon>
        <taxon>Bacillota</taxon>
        <taxon>Tissierellia</taxon>
        <taxon>Tissierellales</taxon>
        <taxon>Tepidimicrobiaceae</taxon>
        <taxon>Schnuerera</taxon>
    </lineage>
</organism>
<dbReference type="InterPro" id="IPR050123">
    <property type="entry name" value="Prok_molybdopt-oxidoreductase"/>
</dbReference>
<dbReference type="InterPro" id="IPR017896">
    <property type="entry name" value="4Fe4S_Fe-S-bd"/>
</dbReference>